<evidence type="ECO:0000313" key="2">
    <source>
        <dbReference type="EMBL" id="KAK8969485.1"/>
    </source>
</evidence>
<protein>
    <submittedName>
        <fullName evidence="2">Uncharacterized protein</fullName>
    </submittedName>
</protein>
<evidence type="ECO:0000256" key="1">
    <source>
        <dbReference type="SAM" id="MobiDB-lite"/>
    </source>
</evidence>
<sequence>MMGSNYSIATTSATTNYCFYAAANHIRGEHLSCHGRAPRNHPKNGSRLDNQEPELRSPQGCR</sequence>
<comment type="caution">
    <text evidence="2">The sequence shown here is derived from an EMBL/GenBank/DDBJ whole genome shotgun (WGS) entry which is preliminary data.</text>
</comment>
<gene>
    <name evidence="2" type="ORF">KSP40_PGU021743</name>
</gene>
<accession>A0ABR2N160</accession>
<keyword evidence="3" id="KW-1185">Reference proteome</keyword>
<dbReference type="EMBL" id="JBBWWR010000003">
    <property type="protein sequence ID" value="KAK8969485.1"/>
    <property type="molecule type" value="Genomic_DNA"/>
</dbReference>
<proteinExistence type="predicted"/>
<dbReference type="Proteomes" id="UP001412067">
    <property type="component" value="Unassembled WGS sequence"/>
</dbReference>
<reference evidence="2 3" key="1">
    <citation type="journal article" date="2022" name="Nat. Plants">
        <title>Genomes of leafy and leafless Platanthera orchids illuminate the evolution of mycoheterotrophy.</title>
        <authorList>
            <person name="Li M.H."/>
            <person name="Liu K.W."/>
            <person name="Li Z."/>
            <person name="Lu H.C."/>
            <person name="Ye Q.L."/>
            <person name="Zhang D."/>
            <person name="Wang J.Y."/>
            <person name="Li Y.F."/>
            <person name="Zhong Z.M."/>
            <person name="Liu X."/>
            <person name="Yu X."/>
            <person name="Liu D.K."/>
            <person name="Tu X.D."/>
            <person name="Liu B."/>
            <person name="Hao Y."/>
            <person name="Liao X.Y."/>
            <person name="Jiang Y.T."/>
            <person name="Sun W.H."/>
            <person name="Chen J."/>
            <person name="Chen Y.Q."/>
            <person name="Ai Y."/>
            <person name="Zhai J.W."/>
            <person name="Wu S.S."/>
            <person name="Zhou Z."/>
            <person name="Hsiao Y.Y."/>
            <person name="Wu W.L."/>
            <person name="Chen Y.Y."/>
            <person name="Lin Y.F."/>
            <person name="Hsu J.L."/>
            <person name="Li C.Y."/>
            <person name="Wang Z.W."/>
            <person name="Zhao X."/>
            <person name="Zhong W.Y."/>
            <person name="Ma X.K."/>
            <person name="Ma L."/>
            <person name="Huang J."/>
            <person name="Chen G.Z."/>
            <person name="Huang M.Z."/>
            <person name="Huang L."/>
            <person name="Peng D.H."/>
            <person name="Luo Y.B."/>
            <person name="Zou S.Q."/>
            <person name="Chen S.P."/>
            <person name="Lan S."/>
            <person name="Tsai W.C."/>
            <person name="Van de Peer Y."/>
            <person name="Liu Z.J."/>
        </authorList>
    </citation>
    <scope>NUCLEOTIDE SEQUENCE [LARGE SCALE GENOMIC DNA]</scope>
    <source>
        <strain evidence="2">Lor288</strain>
    </source>
</reference>
<evidence type="ECO:0000313" key="3">
    <source>
        <dbReference type="Proteomes" id="UP001412067"/>
    </source>
</evidence>
<feature type="region of interest" description="Disordered" evidence="1">
    <location>
        <begin position="33"/>
        <end position="62"/>
    </location>
</feature>
<organism evidence="2 3">
    <name type="scientific">Platanthera guangdongensis</name>
    <dbReference type="NCBI Taxonomy" id="2320717"/>
    <lineage>
        <taxon>Eukaryota</taxon>
        <taxon>Viridiplantae</taxon>
        <taxon>Streptophyta</taxon>
        <taxon>Embryophyta</taxon>
        <taxon>Tracheophyta</taxon>
        <taxon>Spermatophyta</taxon>
        <taxon>Magnoliopsida</taxon>
        <taxon>Liliopsida</taxon>
        <taxon>Asparagales</taxon>
        <taxon>Orchidaceae</taxon>
        <taxon>Orchidoideae</taxon>
        <taxon>Orchideae</taxon>
        <taxon>Orchidinae</taxon>
        <taxon>Platanthera</taxon>
    </lineage>
</organism>
<name>A0ABR2N160_9ASPA</name>